<comment type="caution">
    <text evidence="1">The sequence shown here is derived from an EMBL/GenBank/DDBJ whole genome shotgun (WGS) entry which is preliminary data.</text>
</comment>
<evidence type="ECO:0000313" key="1">
    <source>
        <dbReference type="EMBL" id="KAK8201392.1"/>
    </source>
</evidence>
<name>A0ACC3S7S5_9PEZI</name>
<accession>A0ACC3S7S5</accession>
<proteinExistence type="predicted"/>
<organism evidence="1 2">
    <name type="scientific">Zalaria obscura</name>
    <dbReference type="NCBI Taxonomy" id="2024903"/>
    <lineage>
        <taxon>Eukaryota</taxon>
        <taxon>Fungi</taxon>
        <taxon>Dikarya</taxon>
        <taxon>Ascomycota</taxon>
        <taxon>Pezizomycotina</taxon>
        <taxon>Dothideomycetes</taxon>
        <taxon>Dothideomycetidae</taxon>
        <taxon>Dothideales</taxon>
        <taxon>Zalariaceae</taxon>
        <taxon>Zalaria</taxon>
    </lineage>
</organism>
<gene>
    <name evidence="1" type="ORF">M8818_005860</name>
</gene>
<reference evidence="1" key="1">
    <citation type="submission" date="2024-02" db="EMBL/GenBank/DDBJ databases">
        <title>Metagenome Assembled Genome of Zalaria obscura JY119.</title>
        <authorList>
            <person name="Vighnesh L."/>
            <person name="Jagadeeshwari U."/>
            <person name="Venkata Ramana C."/>
            <person name="Sasikala C."/>
        </authorList>
    </citation>
    <scope>NUCLEOTIDE SEQUENCE</scope>
    <source>
        <strain evidence="1">JY119</strain>
    </source>
</reference>
<dbReference type="EMBL" id="JAMKPW020000035">
    <property type="protein sequence ID" value="KAK8201392.1"/>
    <property type="molecule type" value="Genomic_DNA"/>
</dbReference>
<keyword evidence="2" id="KW-1185">Reference proteome</keyword>
<sequence>MAASALPPGGLSLHGAPNTQGNNSSVQSRSAILLHLNDQVIKDIRQCSQAGKSLQILAGKAPRVRVGNKTIDLKVTPEDFRHELYTSDNSSPDLSFTALVAQRAELKSAPQSQEDTAGADAALAALKQSLASYKTEKEAKQATISTSVLTTNKQARPNTLHPPRHSLLNGANRSYSNSPSLNPSSTTALGTAPTSTPAMDPAITPRMKAMRMAIVHLLAVNPEKEENIQKMTRTTKSECAEVLRKIGDRTSKDSEWQLSNKGCKDLDVWNFPYKTDEERQKAIDNAIRAYDRMRVARQDILWQRLLPKEERGKGKVLSRLRVNGEESRVGTPAVSSSPMPAAEGVVDKHLASTKGTPVHDSTSTPKAGLTGRGGLKIDKILKDSKKKHAAEEAKERKRKEKETATSDRETTKSKENRSAPRTTKKKPAKITGNFKSAEVVHSSDEEEEGEISEVSPVKHVSKPRHDSVQSKSQHAAQHPSSEKELKKVAKETSSQKAKPRSSTMESSESSDVPLKASHSKQKGGPPKDRFTPSATKNSEKLSASSAASKEKELPSRKETPLQRPVKKATTGPQKTQLSPKKADTKPHVPSPLGVTRPRNASEASERPASSASFSRPTKPTPSPLETRPAKQTNGVERVEKSGNADAPLSTKRGLGESDAESSSKKKVKSAVTNGLAKTASSSDKLPADGNTDNHLKRKANDLSSHVHDHAPATKHRKLDSHSTSASSFSQNTTARTSPDAMDISWDSSGGSNGNDSPAVRLSWDRALDQADKFKNEYYPAYIRLYDRLQNMREDEVSEEDRRKLWRMHTRLRQMKREISLAAE</sequence>
<evidence type="ECO:0000313" key="2">
    <source>
        <dbReference type="Proteomes" id="UP001320706"/>
    </source>
</evidence>
<protein>
    <submittedName>
        <fullName evidence="1">Uncharacterized protein</fullName>
    </submittedName>
</protein>
<dbReference type="Proteomes" id="UP001320706">
    <property type="component" value="Unassembled WGS sequence"/>
</dbReference>